<sequence>MNKKWTKEELDNIWEAYVGNGDYMAEIDSQFRLDLGKWHFATEAPCSWCGEAMLKSAYGTTTSEQEEPCAWDVDYYNNDKEDDELPNLQPMHPWCIKEKENN</sequence>
<dbReference type="AlphaFoldDB" id="A0A291ISQ6"/>
<gene>
    <name evidence="1" type="ORF">CP520_03300</name>
</gene>
<dbReference type="OrthoDB" id="389726at2"/>
<evidence type="ECO:0000313" key="1">
    <source>
        <dbReference type="EMBL" id="ATG97736.1"/>
    </source>
</evidence>
<dbReference type="RefSeq" id="WP_096863024.1">
    <property type="nucleotide sequence ID" value="NZ_CP023668.1"/>
</dbReference>
<dbReference type="Proteomes" id="UP000232227">
    <property type="component" value="Chromosome"/>
</dbReference>
<keyword evidence="2" id="KW-1185">Reference proteome</keyword>
<accession>A0A291ISQ6</accession>
<name>A0A291ISQ6_9MOLU</name>
<reference evidence="1 2" key="1">
    <citation type="submission" date="2017-09" db="EMBL/GenBank/DDBJ databases">
        <title>SPAdes assembly of the Mesoplasma lactucae genome.</title>
        <authorList>
            <person name="Knight T.F."/>
            <person name="Rubinstein R."/>
            <person name="Citino T."/>
        </authorList>
    </citation>
    <scope>NUCLEOTIDE SEQUENCE [LARGE SCALE GENOMIC DNA]</scope>
    <source>
        <strain evidence="1 2">831-C4</strain>
    </source>
</reference>
<organism evidence="1 2">
    <name type="scientific">Mesoplasma lactucae ATCC 49193</name>
    <dbReference type="NCBI Taxonomy" id="81460"/>
    <lineage>
        <taxon>Bacteria</taxon>
        <taxon>Bacillati</taxon>
        <taxon>Mycoplasmatota</taxon>
        <taxon>Mollicutes</taxon>
        <taxon>Entomoplasmatales</taxon>
        <taxon>Entomoplasmataceae</taxon>
        <taxon>Mesoplasma</taxon>
    </lineage>
</organism>
<dbReference type="KEGG" id="mlac:CP520_03300"/>
<dbReference type="EMBL" id="CP023668">
    <property type="protein sequence ID" value="ATG97736.1"/>
    <property type="molecule type" value="Genomic_DNA"/>
</dbReference>
<proteinExistence type="predicted"/>
<protein>
    <submittedName>
        <fullName evidence="1">Uncharacterized protein</fullName>
    </submittedName>
</protein>
<evidence type="ECO:0000313" key="2">
    <source>
        <dbReference type="Proteomes" id="UP000232227"/>
    </source>
</evidence>